<evidence type="ECO:0000313" key="2">
    <source>
        <dbReference type="Proteomes" id="UP001165960"/>
    </source>
</evidence>
<organism evidence="1 2">
    <name type="scientific">Entomophthora muscae</name>
    <dbReference type="NCBI Taxonomy" id="34485"/>
    <lineage>
        <taxon>Eukaryota</taxon>
        <taxon>Fungi</taxon>
        <taxon>Fungi incertae sedis</taxon>
        <taxon>Zoopagomycota</taxon>
        <taxon>Entomophthoromycotina</taxon>
        <taxon>Entomophthoromycetes</taxon>
        <taxon>Entomophthorales</taxon>
        <taxon>Entomophthoraceae</taxon>
        <taxon>Entomophthora</taxon>
    </lineage>
</organism>
<sequence>MGRFAFLGHFGHLAMVTVPIGLVIAGLNVGALAHQIGKLFPLKWAPDNGQSRCPAKPRANFPACWKTEQLLAASDQPTLALVSSPRVLDQEITPAPEPILSFPGAPLLCQLAL</sequence>
<dbReference type="Proteomes" id="UP001165960">
    <property type="component" value="Unassembled WGS sequence"/>
</dbReference>
<gene>
    <name evidence="1" type="ORF">DSO57_1002638</name>
</gene>
<protein>
    <submittedName>
        <fullName evidence="1">Uncharacterized protein</fullName>
    </submittedName>
</protein>
<reference evidence="1" key="1">
    <citation type="submission" date="2022-04" db="EMBL/GenBank/DDBJ databases">
        <title>Genome of the entomopathogenic fungus Entomophthora muscae.</title>
        <authorList>
            <person name="Elya C."/>
            <person name="Lovett B.R."/>
            <person name="Lee E."/>
            <person name="Macias A.M."/>
            <person name="Hajek A.E."/>
            <person name="De Bivort B.L."/>
            <person name="Kasson M.T."/>
            <person name="De Fine Licht H.H."/>
            <person name="Stajich J.E."/>
        </authorList>
    </citation>
    <scope>NUCLEOTIDE SEQUENCE</scope>
    <source>
        <strain evidence="1">Berkeley</strain>
    </source>
</reference>
<proteinExistence type="predicted"/>
<evidence type="ECO:0000313" key="1">
    <source>
        <dbReference type="EMBL" id="KAJ9067155.1"/>
    </source>
</evidence>
<dbReference type="EMBL" id="QTSX02004266">
    <property type="protein sequence ID" value="KAJ9067155.1"/>
    <property type="molecule type" value="Genomic_DNA"/>
</dbReference>
<keyword evidence="2" id="KW-1185">Reference proteome</keyword>
<name>A0ACC2SXY4_9FUNG</name>
<accession>A0ACC2SXY4</accession>
<comment type="caution">
    <text evidence="1">The sequence shown here is derived from an EMBL/GenBank/DDBJ whole genome shotgun (WGS) entry which is preliminary data.</text>
</comment>